<feature type="compositionally biased region" description="Basic and acidic residues" evidence="9">
    <location>
        <begin position="686"/>
        <end position="698"/>
    </location>
</feature>
<keyword evidence="4 8" id="KW-0418">Kinase</keyword>
<dbReference type="InterPro" id="IPR002498">
    <property type="entry name" value="PInositol-4-P-4/5-kinase_core"/>
</dbReference>
<dbReference type="InterPro" id="IPR044769">
    <property type="entry name" value="PIKfyve_PIPKc"/>
</dbReference>
<evidence type="ECO:0000313" key="12">
    <source>
        <dbReference type="Proteomes" id="UP000288805"/>
    </source>
</evidence>
<keyword evidence="5 8" id="KW-0067">ATP-binding</keyword>
<evidence type="ECO:0000256" key="1">
    <source>
        <dbReference type="ARBA" id="ARBA00012009"/>
    </source>
</evidence>
<dbReference type="CDD" id="cd17300">
    <property type="entry name" value="PIPKc_PIKfyve"/>
    <property type="match status" value="1"/>
</dbReference>
<sequence>MSNMCHVCGAKLTNSREDKDKHKNENSLKLNGDPISSCKLCGQKHHQEALKWDDLSSYPSRISSPPISLTSSDSTVSSCSEFSVDINSYGRVNQDESTAESRTEDASSSLNGHLQNSNMATQADGIDRSNTLIENSLKNNGHMGRDVEISGTNDGQEGRDTGVFKTNGFSKVGTDISYDNEKDAIIWEPPEPEDDMECSMANSDDDDEFGDGTKWGEPSSLCSFGEKAAGATSLGMKNKRQWKSYFFIMGSCFIVKPDAIEGKAMDPDGYVKVKCIAAGSRNQSLYDTMDNWLLSGLYFMWYLVSVIEQGHAWSFFKWLSSFNSMDQEKGNLNSVREMIDVCRPNVVLVEKTVSRDVQETFLEKGVTLVFDMKLHRLERVARCTGSPIMSPGTLMSQKLKHCDSFHFEKFVEEHASVGEGGKKPSKTLMFIEGCPTRQGCTVSILFSYICMTQSFFFVYIGSVGPHWYWVILLKGTHSEELKRVKCVMQCAVVMAYHLILETSFLVDQKAMISTIPFDGLANLASTNPQFPVVGSGNSSASCLEEPIAKDDALRLSDVPVSNGFLEGVSTLNLELEGDSSLSYEPYNPVVLSGLSSLSASIKKVIGDNFPIASSTPYHSLSSYFGLNGKEHHNKIMTSVPVLKSPEAFENCDMEAKSGSDEEKSHDSKRPLSPLACSDVPLNDVKSGGKNEDQMQSKDDISTVLDSQSILVLMSSRNASKGRICEQSHFSHIKFYRNFDVPLGNFCKIIYSIRSINAPHVVNCQKLIFTTMHIAISSLPYKLNNFPPSHVCLGKQKENFGCGVAANVPPHKLEFSNSIRQESLKKEMENVYMKAISLFTEVANALKKIASRFAGSTLNLGGSLKEFSDVEEMLSQERYEFEVNIQKAIVRNGKPEQAIYKLLSLNRLLWELQLESCLWDRRLHALLSPDSSVVGTSATHKAIQGLLKKDGIAGNGILRAENILDTGDKGFYNSGNVKTKLETRDQGNELSIREIPVEGPVEMSREQADPFNSSTVAVDTEGSTLGYLHTYGSVSERPVFSDHVHSGDENCKGETLPSLDHLEAVRIIPITGGLGHNDSFGGLDASQRGSSHPLACNLEKAKGWIWSPFPEIRRDCMKDLQGGYLPKFESISSYTPEYLPSAYQLIIEEGSRLHIPLGTDDYIVSDYEGELSSIISCALALLKDVPVPAEDFDEGSRRERGLAFRALENSHSLNRITSMPSSHWHSSGSVDSDGSVSSEESLFSSFDGFNLLDSLVSYGAIHPEVSLGVAKSPGKGKYSVVCLYANQFRNLRDQCCPSELDYIASLSRCRNWDAKGGKSKSFFAKTLDDRFIIKEIKKTEFESFMKFAPDYFAYMNHSFTSGSQTCLAKILGIYQVIIRQTKSGKEMRHDLMVMENLTFCRSITRQYDLKGALHARYNSAADGPEDVLLDQNFVNDMNTSPVYVSRKAKRVLQRAVWNDTTFLNSINVMDYSLLVGVDTQRHELVCGIIDYLRQYTWDKQLETWVKSSLVVPKNVLPTVISPKEYKKRFRKFMSTYFFSVPDHWCSQRSSNPCELCGIREDESSSQLKAQKQGEQNGFSA</sequence>
<dbReference type="Gene3D" id="3.30.800.10">
    <property type="entry name" value="Phosphatidylinositol Phosphate Kinase II Beta"/>
    <property type="match status" value="1"/>
</dbReference>
<dbReference type="FunFam" id="3.30.810.10:FF:000001">
    <property type="entry name" value="1-phosphatidylinositol 3-phosphate 5-kinase FAB1"/>
    <property type="match status" value="1"/>
</dbReference>
<dbReference type="InterPro" id="IPR027484">
    <property type="entry name" value="PInositol-4-P-5-kinase_N"/>
</dbReference>
<accession>A0A438H0W3</accession>
<dbReference type="GO" id="GO:0046488">
    <property type="term" value="P:phosphatidylinositol metabolic process"/>
    <property type="evidence" value="ECO:0007669"/>
    <property type="project" value="UniProtKB-UniRule"/>
</dbReference>
<dbReference type="FunFam" id="3.50.7.10:FF:000007">
    <property type="entry name" value="1-phosphatidylinositol 3-phosphate 5-kinase isoform X1"/>
    <property type="match status" value="1"/>
</dbReference>
<dbReference type="Gene3D" id="3.50.7.10">
    <property type="entry name" value="GroEL"/>
    <property type="match status" value="1"/>
</dbReference>
<dbReference type="InterPro" id="IPR027483">
    <property type="entry name" value="PInositol-4-P-4/5-kinase_C_sf"/>
</dbReference>
<evidence type="ECO:0000259" key="10">
    <source>
        <dbReference type="PROSITE" id="PS51455"/>
    </source>
</evidence>
<dbReference type="Proteomes" id="UP000288805">
    <property type="component" value="Unassembled WGS sequence"/>
</dbReference>
<dbReference type="PANTHER" id="PTHR45748:SF4">
    <property type="entry name" value="1-PHOSPHATIDYLINOSITOL-3-PHOSPHATE 5-KINASE FAB1D-RELATED"/>
    <property type="match status" value="1"/>
</dbReference>
<dbReference type="PANTHER" id="PTHR45748">
    <property type="entry name" value="1-PHOSPHATIDYLINOSITOL 3-PHOSPHATE 5-KINASE-RELATED"/>
    <property type="match status" value="1"/>
</dbReference>
<feature type="compositionally biased region" description="Basic and acidic residues" evidence="9">
    <location>
        <begin position="653"/>
        <end position="669"/>
    </location>
</feature>
<dbReference type="PROSITE" id="PS51455">
    <property type="entry name" value="PIPK"/>
    <property type="match status" value="1"/>
</dbReference>
<protein>
    <recommendedName>
        <fullName evidence="1">1-phosphatidylinositol-3-phosphate 5-kinase</fullName>
        <ecNumber evidence="1">2.7.1.150</ecNumber>
    </recommendedName>
    <alternativeName>
        <fullName evidence="7">Phosphatidylinositol 3-phosphate 5-kinase type III</fullName>
    </alternativeName>
</protein>
<evidence type="ECO:0000256" key="2">
    <source>
        <dbReference type="ARBA" id="ARBA00022679"/>
    </source>
</evidence>
<evidence type="ECO:0000256" key="7">
    <source>
        <dbReference type="ARBA" id="ARBA00077223"/>
    </source>
</evidence>
<feature type="compositionally biased region" description="Polar residues" evidence="9">
    <location>
        <begin position="128"/>
        <end position="139"/>
    </location>
</feature>
<proteinExistence type="predicted"/>
<dbReference type="GO" id="GO:0005524">
    <property type="term" value="F:ATP binding"/>
    <property type="evidence" value="ECO:0007669"/>
    <property type="project" value="UniProtKB-UniRule"/>
</dbReference>
<evidence type="ECO:0000256" key="3">
    <source>
        <dbReference type="ARBA" id="ARBA00022741"/>
    </source>
</evidence>
<dbReference type="Gene3D" id="3.30.810.10">
    <property type="entry name" value="2-Layer Sandwich"/>
    <property type="match status" value="1"/>
</dbReference>
<reference evidence="11 12" key="1">
    <citation type="journal article" date="2018" name="PLoS Genet.">
        <title>Population sequencing reveals clonal diversity and ancestral inbreeding in the grapevine cultivar Chardonnay.</title>
        <authorList>
            <person name="Roach M.J."/>
            <person name="Johnson D.L."/>
            <person name="Bohlmann J."/>
            <person name="van Vuuren H.J."/>
            <person name="Jones S.J."/>
            <person name="Pretorius I.S."/>
            <person name="Schmidt S.A."/>
            <person name="Borneman A.R."/>
        </authorList>
    </citation>
    <scope>NUCLEOTIDE SEQUENCE [LARGE SCALE GENOMIC DNA]</scope>
    <source>
        <strain evidence="12">cv. Chardonnay</strain>
        <tissue evidence="11">Leaf</tissue>
    </source>
</reference>
<dbReference type="GO" id="GO:0000285">
    <property type="term" value="F:1-phosphatidylinositol-3-phosphate 5-kinase activity"/>
    <property type="evidence" value="ECO:0007669"/>
    <property type="project" value="UniProtKB-EC"/>
</dbReference>
<keyword evidence="2 8" id="KW-0808">Transferase</keyword>
<dbReference type="FunFam" id="3.30.800.10:FF:000007">
    <property type="entry name" value="Putative 1-phosphatidylinositol-4-phosphate 5-kinase/ zinc ion binding family"/>
    <property type="match status" value="1"/>
</dbReference>
<feature type="region of interest" description="Disordered" evidence="9">
    <location>
        <begin position="91"/>
        <end position="163"/>
    </location>
</feature>
<dbReference type="EMBL" id="QGNW01000302">
    <property type="protein sequence ID" value="RVW78092.1"/>
    <property type="molecule type" value="Genomic_DNA"/>
</dbReference>
<dbReference type="InterPro" id="IPR027409">
    <property type="entry name" value="GroEL-like_apical_dom_sf"/>
</dbReference>
<dbReference type="EC" id="2.7.1.150" evidence="1"/>
<evidence type="ECO:0000256" key="9">
    <source>
        <dbReference type="SAM" id="MobiDB-lite"/>
    </source>
</evidence>
<evidence type="ECO:0000256" key="5">
    <source>
        <dbReference type="ARBA" id="ARBA00022840"/>
    </source>
</evidence>
<dbReference type="SUPFAM" id="SSF56104">
    <property type="entry name" value="SAICAR synthase-like"/>
    <property type="match status" value="1"/>
</dbReference>
<evidence type="ECO:0000256" key="6">
    <source>
        <dbReference type="ARBA" id="ARBA00023464"/>
    </source>
</evidence>
<evidence type="ECO:0000313" key="11">
    <source>
        <dbReference type="EMBL" id="RVW78092.1"/>
    </source>
</evidence>
<gene>
    <name evidence="11" type="primary">FAB1D</name>
    <name evidence="11" type="ORF">CK203_059648</name>
</gene>
<comment type="subunit">
    <text evidence="6">Component of the PI(3,5)P2 regulatory complex at least composed of ATG18, SAC/FIG4, FAB1 and VAC14.</text>
</comment>
<evidence type="ECO:0000256" key="8">
    <source>
        <dbReference type="PROSITE-ProRule" id="PRU00781"/>
    </source>
</evidence>
<feature type="compositionally biased region" description="Polar residues" evidence="9">
    <location>
        <begin position="106"/>
        <end position="121"/>
    </location>
</feature>
<evidence type="ECO:0000256" key="4">
    <source>
        <dbReference type="ARBA" id="ARBA00022777"/>
    </source>
</evidence>
<dbReference type="Pfam" id="PF01504">
    <property type="entry name" value="PIP5K"/>
    <property type="match status" value="2"/>
</dbReference>
<feature type="domain" description="PIPK" evidence="10">
    <location>
        <begin position="1207"/>
        <end position="1536"/>
    </location>
</feature>
<feature type="region of interest" description="Disordered" evidence="9">
    <location>
        <begin position="653"/>
        <end position="698"/>
    </location>
</feature>
<keyword evidence="3 8" id="KW-0547">Nucleotide-binding</keyword>
<dbReference type="SUPFAM" id="SSF52029">
    <property type="entry name" value="GroEL apical domain-like"/>
    <property type="match status" value="1"/>
</dbReference>
<organism evidence="11 12">
    <name type="scientific">Vitis vinifera</name>
    <name type="common">Grape</name>
    <dbReference type="NCBI Taxonomy" id="29760"/>
    <lineage>
        <taxon>Eukaryota</taxon>
        <taxon>Viridiplantae</taxon>
        <taxon>Streptophyta</taxon>
        <taxon>Embryophyta</taxon>
        <taxon>Tracheophyta</taxon>
        <taxon>Spermatophyta</taxon>
        <taxon>Magnoliopsida</taxon>
        <taxon>eudicotyledons</taxon>
        <taxon>Gunneridae</taxon>
        <taxon>Pentapetalae</taxon>
        <taxon>rosids</taxon>
        <taxon>Vitales</taxon>
        <taxon>Vitaceae</taxon>
        <taxon>Viteae</taxon>
        <taxon>Vitis</taxon>
    </lineage>
</organism>
<dbReference type="SMART" id="SM00330">
    <property type="entry name" value="PIPKc"/>
    <property type="match status" value="1"/>
</dbReference>
<comment type="caution">
    <text evidence="11">The sequence shown here is derived from an EMBL/GenBank/DDBJ whole genome shotgun (WGS) entry which is preliminary data.</text>
</comment>
<name>A0A438H0W3_VITVI</name>